<dbReference type="OrthoDB" id="7784541at2759"/>
<dbReference type="Pfam" id="PF16187">
    <property type="entry name" value="Peptidase_M16_M"/>
    <property type="match status" value="1"/>
</dbReference>
<dbReference type="InterPro" id="IPR050626">
    <property type="entry name" value="Peptidase_M16"/>
</dbReference>
<feature type="region of interest" description="Disordered" evidence="2">
    <location>
        <begin position="1"/>
        <end position="22"/>
    </location>
</feature>
<sequence>MERFSEALNTPHPALHMPSKNEYIPTNFEQKPREDLKSEHPRMIHDDVWSRVWFKQDDEYKLPKMVTWVAVTAPVIGADPLATMLSSMYLWCLNDALAEETYNAELAGLKFQLELSTYGLNLKVSGYDEKQPLFVEHLVKRLTTFKPDPLRYEVLFDAIKRALENFAHSQPYTLSQHYVQLLLSDKFWSKEQLLAVCKGDNFSSSYAFLIPNCF</sequence>
<keyword evidence="1" id="KW-0479">Metal-binding</keyword>
<dbReference type="GO" id="GO:0004222">
    <property type="term" value="F:metalloendopeptidase activity"/>
    <property type="evidence" value="ECO:0007669"/>
    <property type="project" value="TreeGrafter"/>
</dbReference>
<gene>
    <name evidence="4" type="ORF">CGOC_LOCUS4332</name>
</gene>
<dbReference type="EMBL" id="UYRV01011872">
    <property type="protein sequence ID" value="VDK58467.1"/>
    <property type="molecule type" value="Genomic_DNA"/>
</dbReference>
<dbReference type="GO" id="GO:0046872">
    <property type="term" value="F:metal ion binding"/>
    <property type="evidence" value="ECO:0007669"/>
    <property type="project" value="UniProtKB-KW"/>
</dbReference>
<dbReference type="GO" id="GO:0051603">
    <property type="term" value="P:proteolysis involved in protein catabolic process"/>
    <property type="evidence" value="ECO:0007669"/>
    <property type="project" value="TreeGrafter"/>
</dbReference>
<evidence type="ECO:0000313" key="4">
    <source>
        <dbReference type="EMBL" id="VDK58467.1"/>
    </source>
</evidence>
<evidence type="ECO:0000259" key="3">
    <source>
        <dbReference type="Pfam" id="PF16187"/>
    </source>
</evidence>
<evidence type="ECO:0000256" key="2">
    <source>
        <dbReference type="SAM" id="MobiDB-lite"/>
    </source>
</evidence>
<feature type="domain" description="Peptidase M16 middle/third" evidence="3">
    <location>
        <begin position="4"/>
        <end position="195"/>
    </location>
</feature>
<keyword evidence="5" id="KW-1185">Reference proteome</keyword>
<dbReference type="GO" id="GO:0005829">
    <property type="term" value="C:cytosol"/>
    <property type="evidence" value="ECO:0007669"/>
    <property type="project" value="TreeGrafter"/>
</dbReference>
<dbReference type="Proteomes" id="UP000271889">
    <property type="component" value="Unassembled WGS sequence"/>
</dbReference>
<dbReference type="GO" id="GO:0043171">
    <property type="term" value="P:peptide catabolic process"/>
    <property type="evidence" value="ECO:0007669"/>
    <property type="project" value="TreeGrafter"/>
</dbReference>
<dbReference type="AlphaFoldDB" id="A0A3P6RGW3"/>
<evidence type="ECO:0000256" key="1">
    <source>
        <dbReference type="ARBA" id="ARBA00022723"/>
    </source>
</evidence>
<proteinExistence type="predicted"/>
<reference evidence="4 5" key="1">
    <citation type="submission" date="2018-11" db="EMBL/GenBank/DDBJ databases">
        <authorList>
            <consortium name="Pathogen Informatics"/>
        </authorList>
    </citation>
    <scope>NUCLEOTIDE SEQUENCE [LARGE SCALE GENOMIC DNA]</scope>
</reference>
<dbReference type="PANTHER" id="PTHR43690">
    <property type="entry name" value="NARDILYSIN"/>
    <property type="match status" value="1"/>
</dbReference>
<dbReference type="PANTHER" id="PTHR43690:SF18">
    <property type="entry name" value="INSULIN-DEGRADING ENZYME-RELATED"/>
    <property type="match status" value="1"/>
</dbReference>
<dbReference type="FunFam" id="3.30.830.10:FF:000232">
    <property type="entry name" value="Protein CBG17023"/>
    <property type="match status" value="1"/>
</dbReference>
<protein>
    <recommendedName>
        <fullName evidence="3">Peptidase M16 middle/third domain-containing protein</fullName>
    </recommendedName>
</protein>
<name>A0A3P6RGW3_CYLGO</name>
<dbReference type="GO" id="GO:0005739">
    <property type="term" value="C:mitochondrion"/>
    <property type="evidence" value="ECO:0007669"/>
    <property type="project" value="TreeGrafter"/>
</dbReference>
<dbReference type="Gene3D" id="3.30.830.10">
    <property type="entry name" value="Metalloenzyme, LuxS/M16 peptidase-like"/>
    <property type="match status" value="1"/>
</dbReference>
<evidence type="ECO:0000313" key="5">
    <source>
        <dbReference type="Proteomes" id="UP000271889"/>
    </source>
</evidence>
<dbReference type="SUPFAM" id="SSF63411">
    <property type="entry name" value="LuxS/MPP-like metallohydrolase"/>
    <property type="match status" value="1"/>
</dbReference>
<dbReference type="InterPro" id="IPR011249">
    <property type="entry name" value="Metalloenz_LuxS/M16"/>
</dbReference>
<accession>A0A3P6RGW3</accession>
<dbReference type="InterPro" id="IPR032632">
    <property type="entry name" value="Peptidase_M16_M"/>
</dbReference>
<organism evidence="4 5">
    <name type="scientific">Cylicostephanus goldi</name>
    <name type="common">Nematode worm</name>
    <dbReference type="NCBI Taxonomy" id="71465"/>
    <lineage>
        <taxon>Eukaryota</taxon>
        <taxon>Metazoa</taxon>
        <taxon>Ecdysozoa</taxon>
        <taxon>Nematoda</taxon>
        <taxon>Chromadorea</taxon>
        <taxon>Rhabditida</taxon>
        <taxon>Rhabditina</taxon>
        <taxon>Rhabditomorpha</taxon>
        <taxon>Strongyloidea</taxon>
        <taxon>Strongylidae</taxon>
        <taxon>Cylicostephanus</taxon>
    </lineage>
</organism>